<evidence type="ECO:0000313" key="3">
    <source>
        <dbReference type="Proteomes" id="UP000078512"/>
    </source>
</evidence>
<protein>
    <submittedName>
        <fullName evidence="2">Uncharacterized protein</fullName>
    </submittedName>
</protein>
<gene>
    <name evidence="2" type="ORF">K457DRAFT_1626777</name>
</gene>
<feature type="compositionally biased region" description="Basic residues" evidence="1">
    <location>
        <begin position="1"/>
        <end position="17"/>
    </location>
</feature>
<feature type="compositionally biased region" description="Basic and acidic residues" evidence="1">
    <location>
        <begin position="28"/>
        <end position="45"/>
    </location>
</feature>
<name>A0A197KCX1_9FUNG</name>
<organism evidence="2 3">
    <name type="scientific">Linnemannia elongata AG-77</name>
    <dbReference type="NCBI Taxonomy" id="1314771"/>
    <lineage>
        <taxon>Eukaryota</taxon>
        <taxon>Fungi</taxon>
        <taxon>Fungi incertae sedis</taxon>
        <taxon>Mucoromycota</taxon>
        <taxon>Mortierellomycotina</taxon>
        <taxon>Mortierellomycetes</taxon>
        <taxon>Mortierellales</taxon>
        <taxon>Mortierellaceae</taxon>
        <taxon>Linnemannia</taxon>
    </lineage>
</organism>
<dbReference type="EMBL" id="KV442017">
    <property type="protein sequence ID" value="OAQ34536.1"/>
    <property type="molecule type" value="Genomic_DNA"/>
</dbReference>
<evidence type="ECO:0000313" key="2">
    <source>
        <dbReference type="EMBL" id="OAQ34536.1"/>
    </source>
</evidence>
<feature type="compositionally biased region" description="Basic residues" evidence="1">
    <location>
        <begin position="59"/>
        <end position="88"/>
    </location>
</feature>
<proteinExistence type="predicted"/>
<feature type="region of interest" description="Disordered" evidence="1">
    <location>
        <begin position="1"/>
        <end position="88"/>
    </location>
</feature>
<evidence type="ECO:0000256" key="1">
    <source>
        <dbReference type="SAM" id="MobiDB-lite"/>
    </source>
</evidence>
<dbReference type="Proteomes" id="UP000078512">
    <property type="component" value="Unassembled WGS sequence"/>
</dbReference>
<sequence length="88" mass="10717">MKTKHLVCGRTPPKMRKLSYSTRPKGTSKRETWRPEKGRWRKEEETLQISDCSQDNRPSRNKRAVRKGRGRRGKERKKKGERRRRERR</sequence>
<keyword evidence="3" id="KW-1185">Reference proteome</keyword>
<reference evidence="2 3" key="1">
    <citation type="submission" date="2016-05" db="EMBL/GenBank/DDBJ databases">
        <title>Genome sequencing reveals origins of a unique bacterial endosymbiosis in the earliest lineages of terrestrial Fungi.</title>
        <authorList>
            <consortium name="DOE Joint Genome Institute"/>
            <person name="Uehling J."/>
            <person name="Gryganskyi A."/>
            <person name="Hameed K."/>
            <person name="Tschaplinski T."/>
            <person name="Misztal P."/>
            <person name="Wu S."/>
            <person name="Desiro A."/>
            <person name="Vande Pol N."/>
            <person name="Du Z.-Y."/>
            <person name="Zienkiewicz A."/>
            <person name="Zienkiewicz K."/>
            <person name="Morin E."/>
            <person name="Tisserant E."/>
            <person name="Splivallo R."/>
            <person name="Hainaut M."/>
            <person name="Henrissat B."/>
            <person name="Ohm R."/>
            <person name="Kuo A."/>
            <person name="Yan J."/>
            <person name="Lipzen A."/>
            <person name="Nolan M."/>
            <person name="Labutti K."/>
            <person name="Barry K."/>
            <person name="Goldstein A."/>
            <person name="Labbe J."/>
            <person name="Schadt C."/>
            <person name="Tuskan G."/>
            <person name="Grigoriev I."/>
            <person name="Martin F."/>
            <person name="Vilgalys R."/>
            <person name="Bonito G."/>
        </authorList>
    </citation>
    <scope>NUCLEOTIDE SEQUENCE [LARGE SCALE GENOMIC DNA]</scope>
    <source>
        <strain evidence="2 3">AG-77</strain>
    </source>
</reference>
<dbReference type="AlphaFoldDB" id="A0A197KCX1"/>
<feature type="compositionally biased region" description="Polar residues" evidence="1">
    <location>
        <begin position="47"/>
        <end position="56"/>
    </location>
</feature>
<accession>A0A197KCX1</accession>